<dbReference type="RefSeq" id="WP_055073318.1">
    <property type="nucleotide sequence ID" value="NZ_BAABXM010000001.1"/>
</dbReference>
<proteinExistence type="predicted"/>
<name>A0A173UEA7_ANAHA</name>
<dbReference type="Proteomes" id="UP000095553">
    <property type="component" value="Unassembled WGS sequence"/>
</dbReference>
<organism evidence="1 2">
    <name type="scientific">Anaerostipes hadrus</name>
    <dbReference type="NCBI Taxonomy" id="649756"/>
    <lineage>
        <taxon>Bacteria</taxon>
        <taxon>Bacillati</taxon>
        <taxon>Bacillota</taxon>
        <taxon>Clostridia</taxon>
        <taxon>Lachnospirales</taxon>
        <taxon>Lachnospiraceae</taxon>
        <taxon>Anaerostipes</taxon>
    </lineage>
</organism>
<accession>A0A173UEA7</accession>
<sequence>MFLENEFYLMNKDDRILRFTCDNSPLGVSFKEEESYEEIRPYGYDGIGQWISQRQAPKHRQYIADLLRMCGCYNLDGFIRVTHALSLNDTFWIKTVDSKLQWKNVSLYENQFDETIAKIAFEGGLYGKEFTTTSPEFGTSGSFAKCWVKEDDGIYLLKRGSEGARNAGLEPYSEMYSSQIARIICRDAVEYSVEKYHNKIASKCRLFTSEQEGYVPITKFFGKIVSVKEILEKFEQHGCEDDFRRMIVLDALILNTDRHMGNYGFMVDNDTMQIKRMAPMFDHNQALLPYAEQEDFENLDVYLASRPTQIGEDFNEIAHALLTPEIRNDLKNLRGFEFQRNDEFDLPEERLQKLNKLVDQQIDGILECKRLYVPSNEYENVRYQPEQYDDLSPESKEIDEELEI</sequence>
<protein>
    <submittedName>
        <fullName evidence="1">HipA-like C-terminal domain</fullName>
    </submittedName>
</protein>
<gene>
    <name evidence="1" type="ORF">ERS852571_02674</name>
</gene>
<evidence type="ECO:0000313" key="2">
    <source>
        <dbReference type="Proteomes" id="UP000095553"/>
    </source>
</evidence>
<dbReference type="Gene3D" id="1.10.1070.20">
    <property type="match status" value="1"/>
</dbReference>
<dbReference type="EMBL" id="CYXY01000020">
    <property type="protein sequence ID" value="CUN12567.1"/>
    <property type="molecule type" value="Genomic_DNA"/>
</dbReference>
<reference evidence="1 2" key="1">
    <citation type="submission" date="2015-09" db="EMBL/GenBank/DDBJ databases">
        <authorList>
            <consortium name="Pathogen Informatics"/>
        </authorList>
    </citation>
    <scope>NUCLEOTIDE SEQUENCE [LARGE SCALE GENOMIC DNA]</scope>
    <source>
        <strain evidence="1 2">2789STDY5834959</strain>
    </source>
</reference>
<dbReference type="AlphaFoldDB" id="A0A173UEA7"/>
<evidence type="ECO:0000313" key="1">
    <source>
        <dbReference type="EMBL" id="CUN12567.1"/>
    </source>
</evidence>